<reference evidence="14" key="1">
    <citation type="submission" date="2022-01" db="EMBL/GenBank/DDBJ databases">
        <authorList>
            <person name="King R."/>
        </authorList>
    </citation>
    <scope>NUCLEOTIDE SEQUENCE</scope>
</reference>
<dbReference type="Gene3D" id="3.30.160.60">
    <property type="entry name" value="Classic Zinc Finger"/>
    <property type="match status" value="4"/>
</dbReference>
<gene>
    <name evidence="14" type="ORF">CEUTPL_LOCUS7597</name>
</gene>
<feature type="binding site" evidence="11">
    <location>
        <position position="5"/>
    </location>
    <ligand>
        <name>Zn(2+)</name>
        <dbReference type="ChEBI" id="CHEBI:29105"/>
    </ligand>
</feature>
<evidence type="ECO:0000313" key="15">
    <source>
        <dbReference type="Proteomes" id="UP001152799"/>
    </source>
</evidence>
<dbReference type="Pfam" id="PF12171">
    <property type="entry name" value="zf-C2H2_jaz"/>
    <property type="match status" value="1"/>
</dbReference>
<dbReference type="InterPro" id="IPR036236">
    <property type="entry name" value="Znf_C2H2_sf"/>
</dbReference>
<keyword evidence="6 11" id="KW-0862">Zinc</keyword>
<keyword evidence="9" id="KW-0539">Nucleus</keyword>
<proteinExistence type="inferred from homology"/>
<feature type="binding site" evidence="11">
    <location>
        <position position="8"/>
    </location>
    <ligand>
        <name>Zn(2+)</name>
        <dbReference type="ChEBI" id="CHEBI:29105"/>
    </ligand>
</feature>
<keyword evidence="7" id="KW-0238">DNA-binding</keyword>
<keyword evidence="5 10" id="KW-0863">Zinc-finger</keyword>
<keyword evidence="4" id="KW-0677">Repeat</keyword>
<evidence type="ECO:0000256" key="9">
    <source>
        <dbReference type="ARBA" id="ARBA00023242"/>
    </source>
</evidence>
<organism evidence="14 15">
    <name type="scientific">Ceutorhynchus assimilis</name>
    <name type="common">cabbage seed weevil</name>
    <dbReference type="NCBI Taxonomy" id="467358"/>
    <lineage>
        <taxon>Eukaryota</taxon>
        <taxon>Metazoa</taxon>
        <taxon>Ecdysozoa</taxon>
        <taxon>Arthropoda</taxon>
        <taxon>Hexapoda</taxon>
        <taxon>Insecta</taxon>
        <taxon>Pterygota</taxon>
        <taxon>Neoptera</taxon>
        <taxon>Endopterygota</taxon>
        <taxon>Coleoptera</taxon>
        <taxon>Polyphaga</taxon>
        <taxon>Cucujiformia</taxon>
        <taxon>Curculionidae</taxon>
        <taxon>Ceutorhynchinae</taxon>
        <taxon>Ceutorhynchus</taxon>
    </lineage>
</organism>
<evidence type="ECO:0000256" key="8">
    <source>
        <dbReference type="ARBA" id="ARBA00023163"/>
    </source>
</evidence>
<evidence type="ECO:0000259" key="12">
    <source>
        <dbReference type="PROSITE" id="PS50157"/>
    </source>
</evidence>
<feature type="domain" description="C2H2-type" evidence="12">
    <location>
        <begin position="220"/>
        <end position="248"/>
    </location>
</feature>
<dbReference type="FunFam" id="3.30.160.60:FF:000188">
    <property type="entry name" value="Zinc finger protein 787"/>
    <property type="match status" value="1"/>
</dbReference>
<dbReference type="PANTHER" id="PTHR24403:SF67">
    <property type="entry name" value="FI01116P-RELATED"/>
    <property type="match status" value="1"/>
</dbReference>
<dbReference type="Pfam" id="PF07776">
    <property type="entry name" value="zf-AD"/>
    <property type="match status" value="1"/>
</dbReference>
<keyword evidence="3 11" id="KW-0479">Metal-binding</keyword>
<evidence type="ECO:0000256" key="3">
    <source>
        <dbReference type="ARBA" id="ARBA00022723"/>
    </source>
</evidence>
<keyword evidence="8" id="KW-0804">Transcription</keyword>
<evidence type="ECO:0000259" key="13">
    <source>
        <dbReference type="PROSITE" id="PS51915"/>
    </source>
</evidence>
<dbReference type="PROSITE" id="PS50157">
    <property type="entry name" value="ZINC_FINGER_C2H2_2"/>
    <property type="match status" value="5"/>
</dbReference>
<evidence type="ECO:0000313" key="14">
    <source>
        <dbReference type="EMBL" id="CAG9767030.1"/>
    </source>
</evidence>
<dbReference type="OrthoDB" id="8823111at2759"/>
<evidence type="ECO:0000256" key="2">
    <source>
        <dbReference type="ARBA" id="ARBA00006991"/>
    </source>
</evidence>
<dbReference type="InterPro" id="IPR013087">
    <property type="entry name" value="Znf_C2H2_type"/>
</dbReference>
<comment type="subcellular location">
    <subcellularLocation>
        <location evidence="1">Nucleus</location>
    </subcellularLocation>
</comment>
<dbReference type="SUPFAM" id="SSF57716">
    <property type="entry name" value="Glucocorticoid receptor-like (DNA-binding domain)"/>
    <property type="match status" value="1"/>
</dbReference>
<sequence>MEHTCRLCLEESIPYHIDLLHEKNYTEMIQSLTGIEVKPKEGLPTVACTKCCQQVKAAINIKQQIINSNNILLEQLKTNADFQDTIVIKNELKQESIKKTKNEIKFTSKKLKVQQEIKPEYQQLLKTINKKDRIPCPECKREIFGINLKNHLITHNYAPVYCDICGKMSKNAQALQDHINYYHKTTPDRFICDKCGKGYRVRFMLERHEKKEHGSGEKDFECRICGKKFFEKMRLNTHIKITHNKIKPYKCEFCGKDFGRRTQFVTHQLVHTKENRFHCQVCGKGFKIKQSMQTHLKGIHGIEEEKTIFCKICQKGFSTQQGLRAHINSRVHGLEKCAHCSEFVTLEFRSVHLKEIHGIDCE</sequence>
<dbReference type="Pfam" id="PF00096">
    <property type="entry name" value="zf-C2H2"/>
    <property type="match status" value="4"/>
</dbReference>
<name>A0A9N9ML90_9CUCU</name>
<feature type="binding site" evidence="11">
    <location>
        <position position="51"/>
    </location>
    <ligand>
        <name>Zn(2+)</name>
        <dbReference type="ChEBI" id="CHEBI:29105"/>
    </ligand>
</feature>
<dbReference type="GO" id="GO:0008270">
    <property type="term" value="F:zinc ion binding"/>
    <property type="evidence" value="ECO:0007669"/>
    <property type="project" value="UniProtKB-UniRule"/>
</dbReference>
<evidence type="ECO:0000256" key="10">
    <source>
        <dbReference type="PROSITE-ProRule" id="PRU00042"/>
    </source>
</evidence>
<feature type="domain" description="ZAD" evidence="13">
    <location>
        <begin position="3"/>
        <end position="75"/>
    </location>
</feature>
<evidence type="ECO:0000256" key="7">
    <source>
        <dbReference type="ARBA" id="ARBA00023125"/>
    </source>
</evidence>
<dbReference type="PROSITE" id="PS51915">
    <property type="entry name" value="ZAD"/>
    <property type="match status" value="1"/>
</dbReference>
<dbReference type="AlphaFoldDB" id="A0A9N9ML90"/>
<feature type="domain" description="C2H2-type" evidence="12">
    <location>
        <begin position="249"/>
        <end position="276"/>
    </location>
</feature>
<evidence type="ECO:0000256" key="11">
    <source>
        <dbReference type="PROSITE-ProRule" id="PRU01263"/>
    </source>
</evidence>
<dbReference type="GO" id="GO:0005634">
    <property type="term" value="C:nucleus"/>
    <property type="evidence" value="ECO:0007669"/>
    <property type="project" value="UniProtKB-SubCell"/>
</dbReference>
<protein>
    <submittedName>
        <fullName evidence="14">Uncharacterized protein</fullName>
    </submittedName>
</protein>
<dbReference type="SMART" id="SM00868">
    <property type="entry name" value="zf-AD"/>
    <property type="match status" value="1"/>
</dbReference>
<dbReference type="Gene3D" id="3.40.1800.20">
    <property type="match status" value="1"/>
</dbReference>
<dbReference type="Proteomes" id="UP001152799">
    <property type="component" value="Chromosome 3"/>
</dbReference>
<dbReference type="InterPro" id="IPR022755">
    <property type="entry name" value="Znf_C2H2_jaz"/>
</dbReference>
<dbReference type="GO" id="GO:0003677">
    <property type="term" value="F:DNA binding"/>
    <property type="evidence" value="ECO:0007669"/>
    <property type="project" value="UniProtKB-KW"/>
</dbReference>
<dbReference type="InterPro" id="IPR050688">
    <property type="entry name" value="Zinc_finger/UBP_domain"/>
</dbReference>
<dbReference type="PANTHER" id="PTHR24403">
    <property type="entry name" value="ZINC FINGER PROTEIN"/>
    <property type="match status" value="1"/>
</dbReference>
<evidence type="ECO:0000256" key="6">
    <source>
        <dbReference type="ARBA" id="ARBA00022833"/>
    </source>
</evidence>
<evidence type="ECO:0000256" key="1">
    <source>
        <dbReference type="ARBA" id="ARBA00004123"/>
    </source>
</evidence>
<dbReference type="SUPFAM" id="SSF57667">
    <property type="entry name" value="beta-beta-alpha zinc fingers"/>
    <property type="match status" value="4"/>
</dbReference>
<dbReference type="EMBL" id="OU892279">
    <property type="protein sequence ID" value="CAG9767030.1"/>
    <property type="molecule type" value="Genomic_DNA"/>
</dbReference>
<feature type="domain" description="C2H2-type" evidence="12">
    <location>
        <begin position="277"/>
        <end position="305"/>
    </location>
</feature>
<dbReference type="GO" id="GO:0045944">
    <property type="term" value="P:positive regulation of transcription by RNA polymerase II"/>
    <property type="evidence" value="ECO:0007669"/>
    <property type="project" value="TreeGrafter"/>
</dbReference>
<comment type="similarity">
    <text evidence="2">Belongs to the krueppel C2H2-type zinc-finger protein family.</text>
</comment>
<dbReference type="InterPro" id="IPR012934">
    <property type="entry name" value="Znf_AD"/>
</dbReference>
<feature type="domain" description="C2H2-type" evidence="12">
    <location>
        <begin position="308"/>
        <end position="337"/>
    </location>
</feature>
<dbReference type="SMART" id="SM00355">
    <property type="entry name" value="ZnF_C2H2"/>
    <property type="match status" value="8"/>
</dbReference>
<accession>A0A9N9ML90</accession>
<evidence type="ECO:0000256" key="5">
    <source>
        <dbReference type="ARBA" id="ARBA00022771"/>
    </source>
</evidence>
<dbReference type="Pfam" id="PF12874">
    <property type="entry name" value="zf-met"/>
    <property type="match status" value="1"/>
</dbReference>
<dbReference type="PROSITE" id="PS00028">
    <property type="entry name" value="ZINC_FINGER_C2H2_1"/>
    <property type="match status" value="5"/>
</dbReference>
<keyword evidence="15" id="KW-1185">Reference proteome</keyword>
<evidence type="ECO:0000256" key="4">
    <source>
        <dbReference type="ARBA" id="ARBA00022737"/>
    </source>
</evidence>
<feature type="binding site" evidence="11">
    <location>
        <position position="48"/>
    </location>
    <ligand>
        <name>Zn(2+)</name>
        <dbReference type="ChEBI" id="CHEBI:29105"/>
    </ligand>
</feature>
<feature type="domain" description="C2H2-type" evidence="12">
    <location>
        <begin position="190"/>
        <end position="219"/>
    </location>
</feature>